<keyword evidence="3" id="KW-0677">Repeat</keyword>
<gene>
    <name evidence="7" type="primary">LOC113513315</name>
</gene>
<sequence length="639" mass="71876">MPLISVSNSNPFFTIALNFKYVLINVGLYYFCGLFPGGRLSSWFCGGYCCLNCIIENTAMGKLSNLTTRMAVLLLFHAAGAGLASPTVLVTRPVSKIPTERLPTDNQTIYRLEEGEIRNFELNTSTNAQTPVFITVSPCIKDFRWAIYHSMAHNIDGPLNLLKEYKDGESNTLAVFISKQERYFLQLSSSRGGTVAVSVRGEVPRTVRIRLRVRSRRRLTANWDPSPIDPQSTTYCVVASYVRNYTSLCAAQFDVKLNRLDNKSTRFNPELDRVNFDIEGLNPSDRKNHTNRFVLTEVDNQIKVESEIDSHFGIYDRNFKSVYRRKKYGRSTKVTNEDPVIACVGDRTHHLIENLDPNRTYFVSVFGIAKDRRAGSLLASSSVRPRTSTAKRLRENVPYRSDIRTKTVFYFKTTIGTGGGLWLTLSNCGGAIDVEVLVKGKRLYIAKNIESHLKIFVPVPISTSSMQETSDEGSVQFDSSSEEARMRYVIKVTPSRRDRDGSISLEIAASTTRWGVNIPELSEDGAIVRELRPKRSCRSVDIAFLPATHNATDVIRYCTIVREYINGEVYTCGMFKKSYVKPQCINHIQASSSKVIKQKINGLKSGRKYAVQVTAASRGSTVPYNVLYVNTNISCKEER</sequence>
<evidence type="ECO:0000313" key="7">
    <source>
        <dbReference type="RefSeq" id="XP_031764830.2"/>
    </source>
</evidence>
<feature type="transmembrane region" description="Helical" evidence="4">
    <location>
        <begin position="12"/>
        <end position="32"/>
    </location>
</feature>
<organism evidence="6 7">
    <name type="scientific">Galleria mellonella</name>
    <name type="common">Greater wax moth</name>
    <dbReference type="NCBI Taxonomy" id="7137"/>
    <lineage>
        <taxon>Eukaryota</taxon>
        <taxon>Metazoa</taxon>
        <taxon>Ecdysozoa</taxon>
        <taxon>Arthropoda</taxon>
        <taxon>Hexapoda</taxon>
        <taxon>Insecta</taxon>
        <taxon>Pterygota</taxon>
        <taxon>Neoptera</taxon>
        <taxon>Endopterygota</taxon>
        <taxon>Lepidoptera</taxon>
        <taxon>Glossata</taxon>
        <taxon>Ditrysia</taxon>
        <taxon>Pyraloidea</taxon>
        <taxon>Pyralidae</taxon>
        <taxon>Galleriinae</taxon>
        <taxon>Galleria</taxon>
    </lineage>
</organism>
<dbReference type="Pfam" id="PF10179">
    <property type="entry name" value="NDNF"/>
    <property type="match status" value="1"/>
</dbReference>
<reference evidence="7" key="1">
    <citation type="submission" date="2025-08" db="UniProtKB">
        <authorList>
            <consortium name="RefSeq"/>
        </authorList>
    </citation>
    <scope>IDENTIFICATION</scope>
    <source>
        <tissue evidence="7">Whole larvae</tissue>
    </source>
</reference>
<keyword evidence="4" id="KW-0812">Transmembrane</keyword>
<dbReference type="KEGG" id="gmw:113513315"/>
<evidence type="ECO:0000256" key="2">
    <source>
        <dbReference type="ARBA" id="ARBA00022525"/>
    </source>
</evidence>
<dbReference type="InterPro" id="IPR019326">
    <property type="entry name" value="NDNF"/>
</dbReference>
<evidence type="ECO:0000256" key="1">
    <source>
        <dbReference type="ARBA" id="ARBA00004613"/>
    </source>
</evidence>
<dbReference type="InterPro" id="IPR055271">
    <property type="entry name" value="NDNF_Fn(III)_1"/>
</dbReference>
<accession>A0A6J3BYY1</accession>
<keyword evidence="2" id="KW-0964">Secreted</keyword>
<dbReference type="RefSeq" id="XP_031764830.2">
    <property type="nucleotide sequence ID" value="XM_031908970.2"/>
</dbReference>
<feature type="domain" description="Neuron-derived neurotrophic factor first Fn(III)" evidence="5">
    <location>
        <begin position="220"/>
        <end position="380"/>
    </location>
</feature>
<dbReference type="AlphaFoldDB" id="A0A6J3BYY1"/>
<evidence type="ECO:0000256" key="3">
    <source>
        <dbReference type="ARBA" id="ARBA00022737"/>
    </source>
</evidence>
<proteinExistence type="predicted"/>
<protein>
    <submittedName>
        <fullName evidence="7">Protein NDNF-like</fullName>
    </submittedName>
</protein>
<evidence type="ECO:0000259" key="5">
    <source>
        <dbReference type="Pfam" id="PF10179"/>
    </source>
</evidence>
<comment type="subcellular location">
    <subcellularLocation>
        <location evidence="1">Secreted</location>
    </subcellularLocation>
</comment>
<dbReference type="Proteomes" id="UP001652740">
    <property type="component" value="Unplaced"/>
</dbReference>
<evidence type="ECO:0000313" key="6">
    <source>
        <dbReference type="Proteomes" id="UP001652740"/>
    </source>
</evidence>
<keyword evidence="4" id="KW-1133">Transmembrane helix</keyword>
<dbReference type="PANTHER" id="PTHR14619:SF3">
    <property type="entry name" value="PROTEIN NDNF"/>
    <property type="match status" value="1"/>
</dbReference>
<dbReference type="GeneID" id="113513315"/>
<dbReference type="InParanoid" id="A0A6J3BYY1"/>
<keyword evidence="4" id="KW-0472">Membrane</keyword>
<dbReference type="GO" id="GO:0005576">
    <property type="term" value="C:extracellular region"/>
    <property type="evidence" value="ECO:0007669"/>
    <property type="project" value="UniProtKB-SubCell"/>
</dbReference>
<dbReference type="PANTHER" id="PTHR14619">
    <property type="entry name" value="NEURON-DERIVED NEUROTROPHIC FACTOR"/>
    <property type="match status" value="1"/>
</dbReference>
<evidence type="ECO:0000256" key="4">
    <source>
        <dbReference type="SAM" id="Phobius"/>
    </source>
</evidence>
<name>A0A6J3BYY1_GALME</name>
<keyword evidence="6" id="KW-1185">Reference proteome</keyword>